<dbReference type="SMART" id="SM00822">
    <property type="entry name" value="PKS_KR"/>
    <property type="match status" value="1"/>
</dbReference>
<evidence type="ECO:0000313" key="6">
    <source>
        <dbReference type="Proteomes" id="UP000605253"/>
    </source>
</evidence>
<sequence>MKKTMVITGAASGLGRALAIKAAAQYDVAVLDIQAQAGQQVVDEIQSQGHQAAYFNCDVTDAQAMDTVAQQVLSHFGHVDVLINNAGIASEGGVEASSIEQWNRVLSINLMGVVHGCRAFLPYLKQQPEAAIVNVASFAALALAPYMASYNVSKAGVVALSETLRAEMVGTGVHVAVACPAFFKTNLTQSMIDSHDKMKQRIEKWMESSSFNADDVAQDILTAIDKKQFMVLSDQKTKNQWRVARWLPNVFFRQKIKFIKRLN</sequence>
<comment type="caution">
    <text evidence="5">The sequence shown here is derived from an EMBL/GenBank/DDBJ whole genome shotgun (WGS) entry which is preliminary data.</text>
</comment>
<dbReference type="Proteomes" id="UP000605253">
    <property type="component" value="Unassembled WGS sequence"/>
</dbReference>
<evidence type="ECO:0000256" key="2">
    <source>
        <dbReference type="ARBA" id="ARBA00023002"/>
    </source>
</evidence>
<dbReference type="PROSITE" id="PS00061">
    <property type="entry name" value="ADH_SHORT"/>
    <property type="match status" value="1"/>
</dbReference>
<dbReference type="PANTHER" id="PTHR44196">
    <property type="entry name" value="DEHYDROGENASE/REDUCTASE SDR FAMILY MEMBER 7B"/>
    <property type="match status" value="1"/>
</dbReference>
<feature type="domain" description="Ketoreductase" evidence="4">
    <location>
        <begin position="3"/>
        <end position="182"/>
    </location>
</feature>
<dbReference type="GO" id="GO:0016491">
    <property type="term" value="F:oxidoreductase activity"/>
    <property type="evidence" value="ECO:0007669"/>
    <property type="project" value="UniProtKB-KW"/>
</dbReference>
<dbReference type="InterPro" id="IPR036291">
    <property type="entry name" value="NAD(P)-bd_dom_sf"/>
</dbReference>
<dbReference type="SUPFAM" id="SSF51735">
    <property type="entry name" value="NAD(P)-binding Rossmann-fold domains"/>
    <property type="match status" value="1"/>
</dbReference>
<dbReference type="Gene3D" id="3.40.50.720">
    <property type="entry name" value="NAD(P)-binding Rossmann-like Domain"/>
    <property type="match status" value="1"/>
</dbReference>
<dbReference type="EMBL" id="BMEO01000003">
    <property type="protein sequence ID" value="GGF91107.1"/>
    <property type="molecule type" value="Genomic_DNA"/>
</dbReference>
<accession>A0A917FM96</accession>
<dbReference type="AlphaFoldDB" id="A0A917FM96"/>
<keyword evidence="2" id="KW-0560">Oxidoreductase</keyword>
<dbReference type="InterPro" id="IPR020904">
    <property type="entry name" value="Sc_DH/Rdtase_CS"/>
</dbReference>
<reference evidence="5" key="1">
    <citation type="journal article" date="2014" name="Int. J. Syst. Evol. Microbiol.">
        <title>Complete genome sequence of Corynebacterium casei LMG S-19264T (=DSM 44701T), isolated from a smear-ripened cheese.</title>
        <authorList>
            <consortium name="US DOE Joint Genome Institute (JGI-PGF)"/>
            <person name="Walter F."/>
            <person name="Albersmeier A."/>
            <person name="Kalinowski J."/>
            <person name="Ruckert C."/>
        </authorList>
    </citation>
    <scope>NUCLEOTIDE SEQUENCE</scope>
    <source>
        <strain evidence="5">CGMCC 1.12181</strain>
    </source>
</reference>
<dbReference type="Pfam" id="PF00106">
    <property type="entry name" value="adh_short"/>
    <property type="match status" value="1"/>
</dbReference>
<dbReference type="CDD" id="cd05233">
    <property type="entry name" value="SDR_c"/>
    <property type="match status" value="1"/>
</dbReference>
<dbReference type="PRINTS" id="PR00081">
    <property type="entry name" value="GDHRDH"/>
</dbReference>
<evidence type="ECO:0000256" key="3">
    <source>
        <dbReference type="RuleBase" id="RU000363"/>
    </source>
</evidence>
<dbReference type="GO" id="GO:0016020">
    <property type="term" value="C:membrane"/>
    <property type="evidence" value="ECO:0007669"/>
    <property type="project" value="TreeGrafter"/>
</dbReference>
<dbReference type="RefSeq" id="WP_188364629.1">
    <property type="nucleotide sequence ID" value="NZ_BAABJF010000017.1"/>
</dbReference>
<protein>
    <submittedName>
        <fullName evidence="5">Short chain dehydrogenase</fullName>
    </submittedName>
</protein>
<evidence type="ECO:0000259" key="4">
    <source>
        <dbReference type="SMART" id="SM00822"/>
    </source>
</evidence>
<gene>
    <name evidence="5" type="ORF">GCM10011365_10390</name>
</gene>
<comment type="similarity">
    <text evidence="1 3">Belongs to the short-chain dehydrogenases/reductases (SDR) family.</text>
</comment>
<dbReference type="InterPro" id="IPR002347">
    <property type="entry name" value="SDR_fam"/>
</dbReference>
<name>A0A917FM96_9GAMM</name>
<dbReference type="PRINTS" id="PR00080">
    <property type="entry name" value="SDRFAMILY"/>
</dbReference>
<proteinExistence type="inferred from homology"/>
<dbReference type="InterPro" id="IPR057326">
    <property type="entry name" value="KR_dom"/>
</dbReference>
<dbReference type="NCBIfam" id="NF004196">
    <property type="entry name" value="PRK05650.1"/>
    <property type="match status" value="1"/>
</dbReference>
<keyword evidence="6" id="KW-1185">Reference proteome</keyword>
<evidence type="ECO:0000313" key="5">
    <source>
        <dbReference type="EMBL" id="GGF91107.1"/>
    </source>
</evidence>
<reference evidence="5" key="2">
    <citation type="submission" date="2020-09" db="EMBL/GenBank/DDBJ databases">
        <authorList>
            <person name="Sun Q."/>
            <person name="Zhou Y."/>
        </authorList>
    </citation>
    <scope>NUCLEOTIDE SEQUENCE</scope>
    <source>
        <strain evidence="5">CGMCC 1.12181</strain>
    </source>
</reference>
<evidence type="ECO:0000256" key="1">
    <source>
        <dbReference type="ARBA" id="ARBA00006484"/>
    </source>
</evidence>
<dbReference type="PANTHER" id="PTHR44196:SF1">
    <property type="entry name" value="DEHYDROGENASE_REDUCTASE SDR FAMILY MEMBER 7B"/>
    <property type="match status" value="1"/>
</dbReference>
<organism evidence="5 6">
    <name type="scientific">Marinicella pacifica</name>
    <dbReference type="NCBI Taxonomy" id="1171543"/>
    <lineage>
        <taxon>Bacteria</taxon>
        <taxon>Pseudomonadati</taxon>
        <taxon>Pseudomonadota</taxon>
        <taxon>Gammaproteobacteria</taxon>
        <taxon>Lysobacterales</taxon>
        <taxon>Marinicellaceae</taxon>
        <taxon>Marinicella</taxon>
    </lineage>
</organism>